<name>D8SKW9_SELML</name>
<dbReference type="Proteomes" id="UP000001514">
    <property type="component" value="Unassembled WGS sequence"/>
</dbReference>
<dbReference type="KEGG" id="smo:SELMODRAFT_423202"/>
<sequence>MTTKLIHPKQSLDGTRSEIKRKDLLVKVFDPRVFKLGDFDDPWVTVLAIGETKTLEKDAIYQALAYACKEGLVNLHKERVAPIFVMQWAFNRWSYAVLDFKKQQKSRWMHLHRKGDVELRFYKDDIQKKLSCREEYHGRIMGALVPPKRQNSSRISYDNCKDRTYQPNLPHRIWQRNTSKETLWKLDFCGSRCGRSPLG</sequence>
<evidence type="ECO:0000313" key="1">
    <source>
        <dbReference type="EMBL" id="EFJ15050.1"/>
    </source>
</evidence>
<dbReference type="AlphaFoldDB" id="D8SKW9"/>
<evidence type="ECO:0000313" key="2">
    <source>
        <dbReference type="Proteomes" id="UP000001514"/>
    </source>
</evidence>
<organism evidence="2">
    <name type="scientific">Selaginella moellendorffii</name>
    <name type="common">Spikemoss</name>
    <dbReference type="NCBI Taxonomy" id="88036"/>
    <lineage>
        <taxon>Eukaryota</taxon>
        <taxon>Viridiplantae</taxon>
        <taxon>Streptophyta</taxon>
        <taxon>Embryophyta</taxon>
        <taxon>Tracheophyta</taxon>
        <taxon>Lycopodiopsida</taxon>
        <taxon>Selaginellales</taxon>
        <taxon>Selaginellaceae</taxon>
        <taxon>Selaginella</taxon>
    </lineage>
</organism>
<gene>
    <name evidence="1" type="ORF">SELMODRAFT_423202</name>
</gene>
<proteinExistence type="predicted"/>
<protein>
    <submittedName>
        <fullName evidence="1">Uncharacterized protein</fullName>
    </submittedName>
</protein>
<reference evidence="1 2" key="1">
    <citation type="journal article" date="2011" name="Science">
        <title>The Selaginella genome identifies genetic changes associated with the evolution of vascular plants.</title>
        <authorList>
            <person name="Banks J.A."/>
            <person name="Nishiyama T."/>
            <person name="Hasebe M."/>
            <person name="Bowman J.L."/>
            <person name="Gribskov M."/>
            <person name="dePamphilis C."/>
            <person name="Albert V.A."/>
            <person name="Aono N."/>
            <person name="Aoyama T."/>
            <person name="Ambrose B.A."/>
            <person name="Ashton N.W."/>
            <person name="Axtell M.J."/>
            <person name="Barker E."/>
            <person name="Barker M.S."/>
            <person name="Bennetzen J.L."/>
            <person name="Bonawitz N.D."/>
            <person name="Chapple C."/>
            <person name="Cheng C."/>
            <person name="Correa L.G."/>
            <person name="Dacre M."/>
            <person name="DeBarry J."/>
            <person name="Dreyer I."/>
            <person name="Elias M."/>
            <person name="Engstrom E.M."/>
            <person name="Estelle M."/>
            <person name="Feng L."/>
            <person name="Finet C."/>
            <person name="Floyd S.K."/>
            <person name="Frommer W.B."/>
            <person name="Fujita T."/>
            <person name="Gramzow L."/>
            <person name="Gutensohn M."/>
            <person name="Harholt J."/>
            <person name="Hattori M."/>
            <person name="Heyl A."/>
            <person name="Hirai T."/>
            <person name="Hiwatashi Y."/>
            <person name="Ishikawa M."/>
            <person name="Iwata M."/>
            <person name="Karol K.G."/>
            <person name="Koehler B."/>
            <person name="Kolukisaoglu U."/>
            <person name="Kubo M."/>
            <person name="Kurata T."/>
            <person name="Lalonde S."/>
            <person name="Li K."/>
            <person name="Li Y."/>
            <person name="Litt A."/>
            <person name="Lyons E."/>
            <person name="Manning G."/>
            <person name="Maruyama T."/>
            <person name="Michael T.P."/>
            <person name="Mikami K."/>
            <person name="Miyazaki S."/>
            <person name="Morinaga S."/>
            <person name="Murata T."/>
            <person name="Mueller-Roeber B."/>
            <person name="Nelson D.R."/>
            <person name="Obara M."/>
            <person name="Oguri Y."/>
            <person name="Olmstead R.G."/>
            <person name="Onodera N."/>
            <person name="Petersen B.L."/>
            <person name="Pils B."/>
            <person name="Prigge M."/>
            <person name="Rensing S.A."/>
            <person name="Riano-Pachon D.M."/>
            <person name="Roberts A.W."/>
            <person name="Sato Y."/>
            <person name="Scheller H.V."/>
            <person name="Schulz B."/>
            <person name="Schulz C."/>
            <person name="Shakirov E.V."/>
            <person name="Shibagaki N."/>
            <person name="Shinohara N."/>
            <person name="Shippen D.E."/>
            <person name="Soerensen I."/>
            <person name="Sotooka R."/>
            <person name="Sugimoto N."/>
            <person name="Sugita M."/>
            <person name="Sumikawa N."/>
            <person name="Tanurdzic M."/>
            <person name="Theissen G."/>
            <person name="Ulvskov P."/>
            <person name="Wakazuki S."/>
            <person name="Weng J.K."/>
            <person name="Willats W.W."/>
            <person name="Wipf D."/>
            <person name="Wolf P.G."/>
            <person name="Yang L."/>
            <person name="Zimmer A.D."/>
            <person name="Zhu Q."/>
            <person name="Mitros T."/>
            <person name="Hellsten U."/>
            <person name="Loque D."/>
            <person name="Otillar R."/>
            <person name="Salamov A."/>
            <person name="Schmutz J."/>
            <person name="Shapiro H."/>
            <person name="Lindquist E."/>
            <person name="Lucas S."/>
            <person name="Rokhsar D."/>
            <person name="Grigoriev I.V."/>
        </authorList>
    </citation>
    <scope>NUCLEOTIDE SEQUENCE [LARGE SCALE GENOMIC DNA]</scope>
</reference>
<keyword evidence="2" id="KW-1185">Reference proteome</keyword>
<dbReference type="InParanoid" id="D8SKW9"/>
<dbReference type="HOGENOM" id="CLU_1374279_0_0_1"/>
<dbReference type="EMBL" id="GL377625">
    <property type="protein sequence ID" value="EFJ15050.1"/>
    <property type="molecule type" value="Genomic_DNA"/>
</dbReference>
<dbReference type="Gramene" id="EFJ15050">
    <property type="protein sequence ID" value="EFJ15050"/>
    <property type="gene ID" value="SELMODRAFT_423202"/>
</dbReference>
<accession>D8SKW9</accession>